<dbReference type="SUPFAM" id="SSF52540">
    <property type="entry name" value="P-loop containing nucleoside triphosphate hydrolases"/>
    <property type="match status" value="1"/>
</dbReference>
<evidence type="ECO:0000313" key="2">
    <source>
        <dbReference type="EMBL" id="MBC3765021.1"/>
    </source>
</evidence>
<evidence type="ECO:0000256" key="1">
    <source>
        <dbReference type="ARBA" id="ARBA00022679"/>
    </source>
</evidence>
<evidence type="ECO:0000313" key="3">
    <source>
        <dbReference type="Proteomes" id="UP000601768"/>
    </source>
</evidence>
<dbReference type="PANTHER" id="PTHR12788:SF10">
    <property type="entry name" value="PROTEIN-TYROSINE SULFOTRANSFERASE"/>
    <property type="match status" value="1"/>
</dbReference>
<reference evidence="2" key="1">
    <citation type="journal article" date="2018" name="Int. J. Syst. Evol. Microbiol.">
        <title>Neptunicella marina gen. nov., sp. nov., isolated from surface seawater.</title>
        <authorList>
            <person name="Liu X."/>
            <person name="Lai Q."/>
            <person name="Du Y."/>
            <person name="Zhang X."/>
            <person name="Liu Z."/>
            <person name="Sun F."/>
            <person name="Shao Z."/>
        </authorList>
    </citation>
    <scope>NUCLEOTIDE SEQUENCE</scope>
    <source>
        <strain evidence="2">S27-2</strain>
    </source>
</reference>
<proteinExistence type="predicted"/>
<dbReference type="Proteomes" id="UP000601768">
    <property type="component" value="Unassembled WGS sequence"/>
</dbReference>
<dbReference type="Pfam" id="PF13469">
    <property type="entry name" value="Sulfotransfer_3"/>
    <property type="match status" value="1"/>
</dbReference>
<dbReference type="PANTHER" id="PTHR12788">
    <property type="entry name" value="PROTEIN-TYROSINE SULFOTRANSFERASE 2"/>
    <property type="match status" value="1"/>
</dbReference>
<comment type="caution">
    <text evidence="2">The sequence shown here is derived from an EMBL/GenBank/DDBJ whole genome shotgun (WGS) entry which is preliminary data.</text>
</comment>
<reference evidence="2" key="2">
    <citation type="submission" date="2020-08" db="EMBL/GenBank/DDBJ databases">
        <authorList>
            <person name="Lai Q."/>
        </authorList>
    </citation>
    <scope>NUCLEOTIDE SEQUENCE</scope>
    <source>
        <strain evidence="2">S27-2</strain>
    </source>
</reference>
<name>A0A8J6M331_9ALTE</name>
<dbReference type="GO" id="GO:0008476">
    <property type="term" value="F:protein-tyrosine sulfotransferase activity"/>
    <property type="evidence" value="ECO:0007669"/>
    <property type="project" value="InterPro"/>
</dbReference>
<dbReference type="InterPro" id="IPR027417">
    <property type="entry name" value="P-loop_NTPase"/>
</dbReference>
<gene>
    <name evidence="2" type="ORF">H8B19_03970</name>
</gene>
<accession>A0A8J6M331</accession>
<organism evidence="2 3">
    <name type="scientific">Neptunicella marina</name>
    <dbReference type="NCBI Taxonomy" id="2125989"/>
    <lineage>
        <taxon>Bacteria</taxon>
        <taxon>Pseudomonadati</taxon>
        <taxon>Pseudomonadota</taxon>
        <taxon>Gammaproteobacteria</taxon>
        <taxon>Alteromonadales</taxon>
        <taxon>Alteromonadaceae</taxon>
        <taxon>Neptunicella</taxon>
    </lineage>
</organism>
<dbReference type="RefSeq" id="WP_186505482.1">
    <property type="nucleotide sequence ID" value="NZ_JACNEP010000002.1"/>
</dbReference>
<keyword evidence="3" id="KW-1185">Reference proteome</keyword>
<dbReference type="AlphaFoldDB" id="A0A8J6M331"/>
<dbReference type="InterPro" id="IPR026634">
    <property type="entry name" value="TPST-like"/>
</dbReference>
<protein>
    <submittedName>
        <fullName evidence="2">Sulfotransferase</fullName>
    </submittedName>
</protein>
<keyword evidence="1" id="KW-0808">Transferase</keyword>
<dbReference type="Gene3D" id="3.40.50.300">
    <property type="entry name" value="P-loop containing nucleotide triphosphate hydrolases"/>
    <property type="match status" value="1"/>
</dbReference>
<dbReference type="EMBL" id="JACNEP010000002">
    <property type="protein sequence ID" value="MBC3765021.1"/>
    <property type="molecule type" value="Genomic_DNA"/>
</dbReference>
<sequence length="329" mass="38699">MTAANMIFIGGVGRSGTSVTRELMGLHQDVMSFPFEYRFMIDPDGIIDFVFAHQDLWSPYLFDRKLTRLEKLLTRMGRKRGLERFVSSVIKRLRMLGIRVNPSQYLNWELHQHFDGFMQQVEQYIADLRSFSFDGYWVGAPSYKHNYQINYVAPDQQKIIKVTQNFLDKLFSKLLADNKKKVLVEDNTWNLLYCRQLHNLFADAKFIHVHRDPRDVVCSYLSQNWMPSDLMQAAQICRDLYRQIELKTAYLSTGLYMQISLQELVNDLPSALKRLCEFCQLQFEPQMLAIPMQKRAIGMWKTQLNPAQQQQLSDFFKQELTQLGYSDDN</sequence>